<dbReference type="Proteomes" id="UP000036987">
    <property type="component" value="Unassembled WGS sequence"/>
</dbReference>
<dbReference type="OrthoDB" id="187139at2759"/>
<sequence length="406" mass="44539">MEKVLPLLLLTLLGFLFPFTFSSSTFSNCFNVQSFGAKGDGVTNDTQAFMSMWNAGCTEDTGNVEFLVPRAVYLLGPIQFRGPCKARSVFFNMQGHLKATTDLRDYEDAWIQFRDLNNLTVDGGGNGTLNGQGWASWRFDKCPEIKKCKILPVSLKFVGCTNTSLMNIKSLDSKFFHMGVLDCHDFKASRLRIKAPEDSPNTDGIHIERSSNVKISSSVIRTGDDCISIGQGNSHITVSGIACGPGHGISVGSLGRYPNEKDVNHLIIRDSVLTGTQNGVRIKTWADSPQTSNANNMIFSNIVMNNVRNPIIIDQEYCPYPYCANRVPSSVKISNIMFKNIRGSSKSKIAININCSKGVPCQNINLHNIHLDIVGEISGSSQCKNAQIHYSGTQIPPPCVTELKSI</sequence>
<evidence type="ECO:0000256" key="6">
    <source>
        <dbReference type="ARBA" id="ARBA00023295"/>
    </source>
</evidence>
<dbReference type="GO" id="GO:0005975">
    <property type="term" value="P:carbohydrate metabolic process"/>
    <property type="evidence" value="ECO:0007669"/>
    <property type="project" value="InterPro"/>
</dbReference>
<feature type="active site" evidence="14">
    <location>
        <position position="247"/>
    </location>
</feature>
<organism evidence="17 18">
    <name type="scientific">Zostera marina</name>
    <name type="common">Eelgrass</name>
    <dbReference type="NCBI Taxonomy" id="29655"/>
    <lineage>
        <taxon>Eukaryota</taxon>
        <taxon>Viridiplantae</taxon>
        <taxon>Streptophyta</taxon>
        <taxon>Embryophyta</taxon>
        <taxon>Tracheophyta</taxon>
        <taxon>Spermatophyta</taxon>
        <taxon>Magnoliopsida</taxon>
        <taxon>Liliopsida</taxon>
        <taxon>Zosteraceae</taxon>
        <taxon>Zostera</taxon>
    </lineage>
</organism>
<evidence type="ECO:0000313" key="18">
    <source>
        <dbReference type="Proteomes" id="UP000036987"/>
    </source>
</evidence>
<evidence type="ECO:0000256" key="8">
    <source>
        <dbReference type="ARBA" id="ARBA00038933"/>
    </source>
</evidence>
<reference evidence="18" key="1">
    <citation type="journal article" date="2016" name="Nature">
        <title>The genome of the seagrass Zostera marina reveals angiosperm adaptation to the sea.</title>
        <authorList>
            <person name="Olsen J.L."/>
            <person name="Rouze P."/>
            <person name="Verhelst B."/>
            <person name="Lin Y.-C."/>
            <person name="Bayer T."/>
            <person name="Collen J."/>
            <person name="Dattolo E."/>
            <person name="De Paoli E."/>
            <person name="Dittami S."/>
            <person name="Maumus F."/>
            <person name="Michel G."/>
            <person name="Kersting A."/>
            <person name="Lauritano C."/>
            <person name="Lohaus R."/>
            <person name="Toepel M."/>
            <person name="Tonon T."/>
            <person name="Vanneste K."/>
            <person name="Amirebrahimi M."/>
            <person name="Brakel J."/>
            <person name="Bostroem C."/>
            <person name="Chovatia M."/>
            <person name="Grimwood J."/>
            <person name="Jenkins J.W."/>
            <person name="Jueterbock A."/>
            <person name="Mraz A."/>
            <person name="Stam W.T."/>
            <person name="Tice H."/>
            <person name="Bornberg-Bauer E."/>
            <person name="Green P.J."/>
            <person name="Pearson G.A."/>
            <person name="Procaccini G."/>
            <person name="Duarte C.M."/>
            <person name="Schmutz J."/>
            <person name="Reusch T.B.H."/>
            <person name="Van de Peer Y."/>
        </authorList>
    </citation>
    <scope>NUCLEOTIDE SEQUENCE [LARGE SCALE GENOMIC DNA]</scope>
    <source>
        <strain evidence="18">cv. Finnish</strain>
    </source>
</reference>
<evidence type="ECO:0000256" key="3">
    <source>
        <dbReference type="ARBA" id="ARBA00022512"/>
    </source>
</evidence>
<keyword evidence="4" id="KW-0964">Secreted</keyword>
<dbReference type="EMBL" id="LFYR01001351">
    <property type="protein sequence ID" value="KMZ62516.1"/>
    <property type="molecule type" value="Genomic_DNA"/>
</dbReference>
<dbReference type="SMART" id="SM00710">
    <property type="entry name" value="PbH1"/>
    <property type="match status" value="6"/>
</dbReference>
<evidence type="ECO:0000313" key="17">
    <source>
        <dbReference type="EMBL" id="KMZ62516.1"/>
    </source>
</evidence>
<dbReference type="InterPro" id="IPR012334">
    <property type="entry name" value="Pectin_lyas_fold"/>
</dbReference>
<keyword evidence="18" id="KW-1185">Reference proteome</keyword>
<evidence type="ECO:0000256" key="11">
    <source>
        <dbReference type="ARBA" id="ARBA00057651"/>
    </source>
</evidence>
<accession>A0A0K9P0C7</accession>
<comment type="catalytic activity">
    <reaction evidence="10">
        <text>[(1-&gt;4)-alpha-D-galacturonosyl](n) + H2O = alpha-D-galacturonate + [(1-&gt;4)-alpha-D-galacturonosyl](n-1)</text>
        <dbReference type="Rhea" id="RHEA:14117"/>
        <dbReference type="Rhea" id="RHEA-COMP:14570"/>
        <dbReference type="Rhea" id="RHEA-COMP:14572"/>
        <dbReference type="ChEBI" id="CHEBI:15377"/>
        <dbReference type="ChEBI" id="CHEBI:58658"/>
        <dbReference type="ChEBI" id="CHEBI:140523"/>
        <dbReference type="EC" id="3.2.1.67"/>
    </reaction>
</comment>
<comment type="subcellular location">
    <subcellularLocation>
        <location evidence="1">Secreted</location>
        <location evidence="1">Cell wall</location>
    </subcellularLocation>
</comment>
<evidence type="ECO:0000256" key="4">
    <source>
        <dbReference type="ARBA" id="ARBA00022525"/>
    </source>
</evidence>
<dbReference type="FunFam" id="2.160.20.10:FF:000004">
    <property type="entry name" value="Pectin lyase-like superfamily protein"/>
    <property type="match status" value="1"/>
</dbReference>
<evidence type="ECO:0000256" key="10">
    <source>
        <dbReference type="ARBA" id="ARBA00048766"/>
    </source>
</evidence>
<keyword evidence="7" id="KW-0961">Cell wall biogenesis/degradation</keyword>
<keyword evidence="3" id="KW-0134">Cell wall</keyword>
<feature type="signal peptide" evidence="16">
    <location>
        <begin position="1"/>
        <end position="22"/>
    </location>
</feature>
<comment type="function">
    <text evidence="11">May function in depolymerizing pectin during pollen development, germination, and tube growth. Acts as an exo-polygalacturonase.</text>
</comment>
<evidence type="ECO:0000256" key="15">
    <source>
        <dbReference type="RuleBase" id="RU361169"/>
    </source>
</evidence>
<dbReference type="Gene3D" id="2.160.20.10">
    <property type="entry name" value="Single-stranded right-handed beta-helix, Pectin lyase-like"/>
    <property type="match status" value="1"/>
</dbReference>
<protein>
    <recommendedName>
        <fullName evidence="12">Exopolygalacturonase</fullName>
        <ecNumber evidence="8">3.2.1.67</ecNumber>
    </recommendedName>
    <alternativeName>
        <fullName evidence="9">Galacturan 1,4-alpha-galacturonidase</fullName>
    </alternativeName>
    <alternativeName>
        <fullName evidence="13">Pectinase</fullName>
    </alternativeName>
</protein>
<dbReference type="InterPro" id="IPR006626">
    <property type="entry name" value="PbH1"/>
</dbReference>
<dbReference type="InterPro" id="IPR011050">
    <property type="entry name" value="Pectin_lyase_fold/virulence"/>
</dbReference>
<evidence type="ECO:0000256" key="9">
    <source>
        <dbReference type="ARBA" id="ARBA00043142"/>
    </source>
</evidence>
<evidence type="ECO:0000256" key="1">
    <source>
        <dbReference type="ARBA" id="ARBA00004191"/>
    </source>
</evidence>
<evidence type="ECO:0000256" key="12">
    <source>
        <dbReference type="ARBA" id="ARBA00068298"/>
    </source>
</evidence>
<proteinExistence type="inferred from homology"/>
<comment type="similarity">
    <text evidence="2 15">Belongs to the glycosyl hydrolase 28 family.</text>
</comment>
<evidence type="ECO:0000256" key="16">
    <source>
        <dbReference type="SAM" id="SignalP"/>
    </source>
</evidence>
<dbReference type="PROSITE" id="PS00502">
    <property type="entry name" value="POLYGALACTURONASE"/>
    <property type="match status" value="1"/>
</dbReference>
<evidence type="ECO:0000256" key="13">
    <source>
        <dbReference type="ARBA" id="ARBA00083621"/>
    </source>
</evidence>
<dbReference type="PANTHER" id="PTHR31375">
    <property type="match status" value="1"/>
</dbReference>
<keyword evidence="6 15" id="KW-0326">Glycosidase</keyword>
<dbReference type="AlphaFoldDB" id="A0A0K9P0C7"/>
<dbReference type="Pfam" id="PF00295">
    <property type="entry name" value="Glyco_hydro_28"/>
    <property type="match status" value="1"/>
</dbReference>
<gene>
    <name evidence="17" type="ORF">ZOSMA_45G00580</name>
</gene>
<evidence type="ECO:0000256" key="5">
    <source>
        <dbReference type="ARBA" id="ARBA00022801"/>
    </source>
</evidence>
<dbReference type="GO" id="GO:0047911">
    <property type="term" value="F:galacturan 1,4-alpha-galacturonidase activity"/>
    <property type="evidence" value="ECO:0007669"/>
    <property type="project" value="UniProtKB-EC"/>
</dbReference>
<evidence type="ECO:0000256" key="14">
    <source>
        <dbReference type="PROSITE-ProRule" id="PRU10052"/>
    </source>
</evidence>
<evidence type="ECO:0000256" key="2">
    <source>
        <dbReference type="ARBA" id="ARBA00008834"/>
    </source>
</evidence>
<dbReference type="GO" id="GO:0004650">
    <property type="term" value="F:polygalacturonase activity"/>
    <property type="evidence" value="ECO:0007669"/>
    <property type="project" value="InterPro"/>
</dbReference>
<dbReference type="GO" id="GO:0071555">
    <property type="term" value="P:cell wall organization"/>
    <property type="evidence" value="ECO:0007669"/>
    <property type="project" value="UniProtKB-KW"/>
</dbReference>
<keyword evidence="5 15" id="KW-0378">Hydrolase</keyword>
<comment type="caution">
    <text evidence="17">The sequence shown here is derived from an EMBL/GenBank/DDBJ whole genome shotgun (WGS) entry which is preliminary data.</text>
</comment>
<keyword evidence="16" id="KW-0732">Signal</keyword>
<evidence type="ECO:0000256" key="7">
    <source>
        <dbReference type="ARBA" id="ARBA00023316"/>
    </source>
</evidence>
<dbReference type="InterPro" id="IPR000743">
    <property type="entry name" value="Glyco_hydro_28"/>
</dbReference>
<dbReference type="STRING" id="29655.A0A0K9P0C7"/>
<dbReference type="EC" id="3.2.1.67" evidence="8"/>
<dbReference type="SUPFAM" id="SSF51126">
    <property type="entry name" value="Pectin lyase-like"/>
    <property type="match status" value="1"/>
</dbReference>
<dbReference type="OMA" id="SKCENAN"/>
<feature type="chain" id="PRO_5005527484" description="Exopolygalacturonase" evidence="16">
    <location>
        <begin position="23"/>
        <end position="406"/>
    </location>
</feature>
<name>A0A0K9P0C7_ZOSMR</name>